<dbReference type="CDD" id="cd00680">
    <property type="entry name" value="RHO_alpha_C"/>
    <property type="match status" value="1"/>
</dbReference>
<dbReference type="Gene3D" id="2.102.10.10">
    <property type="entry name" value="Rieske [2Fe-2S] iron-sulphur domain"/>
    <property type="match status" value="1"/>
</dbReference>
<dbReference type="GO" id="GO:0051537">
    <property type="term" value="F:2 iron, 2 sulfur cluster binding"/>
    <property type="evidence" value="ECO:0007669"/>
    <property type="project" value="UniProtKB-KW"/>
</dbReference>
<feature type="domain" description="Rieske" evidence="8">
    <location>
        <begin position="50"/>
        <end position="158"/>
    </location>
</feature>
<keyword evidence="10" id="KW-1185">Reference proteome</keyword>
<comment type="cofactor">
    <cofactor evidence="1">
        <name>Fe cation</name>
        <dbReference type="ChEBI" id="CHEBI:24875"/>
    </cofactor>
</comment>
<accession>A0A366H0G0</accession>
<dbReference type="InterPro" id="IPR001663">
    <property type="entry name" value="Rng_hydr_dOase-A"/>
</dbReference>
<evidence type="ECO:0000313" key="9">
    <source>
        <dbReference type="EMBL" id="RBP34987.1"/>
    </source>
</evidence>
<keyword evidence="6" id="KW-0408">Iron</keyword>
<dbReference type="GO" id="GO:0005506">
    <property type="term" value="F:iron ion binding"/>
    <property type="evidence" value="ECO:0007669"/>
    <property type="project" value="InterPro"/>
</dbReference>
<dbReference type="SUPFAM" id="SSF55961">
    <property type="entry name" value="Bet v1-like"/>
    <property type="match status" value="1"/>
</dbReference>
<dbReference type="SUPFAM" id="SSF50022">
    <property type="entry name" value="ISP domain"/>
    <property type="match status" value="1"/>
</dbReference>
<comment type="caution">
    <text evidence="9">The sequence shown here is derived from an EMBL/GenBank/DDBJ whole genome shotgun (WGS) entry which is preliminary data.</text>
</comment>
<evidence type="ECO:0000313" key="10">
    <source>
        <dbReference type="Proteomes" id="UP000253628"/>
    </source>
</evidence>
<dbReference type="PROSITE" id="PS51296">
    <property type="entry name" value="RIESKE"/>
    <property type="match status" value="1"/>
</dbReference>
<dbReference type="PRINTS" id="PR00090">
    <property type="entry name" value="RNGDIOXGNASE"/>
</dbReference>
<dbReference type="GO" id="GO:0016491">
    <property type="term" value="F:oxidoreductase activity"/>
    <property type="evidence" value="ECO:0007669"/>
    <property type="project" value="UniProtKB-KW"/>
</dbReference>
<organism evidence="9 10">
    <name type="scientific">Eoetvoesiella caeni</name>
    <dbReference type="NCBI Taxonomy" id="645616"/>
    <lineage>
        <taxon>Bacteria</taxon>
        <taxon>Pseudomonadati</taxon>
        <taxon>Pseudomonadota</taxon>
        <taxon>Betaproteobacteria</taxon>
        <taxon>Burkholderiales</taxon>
        <taxon>Alcaligenaceae</taxon>
        <taxon>Eoetvoesiella</taxon>
    </lineage>
</organism>
<dbReference type="Pfam" id="PF00848">
    <property type="entry name" value="Ring_hydroxyl_A"/>
    <property type="match status" value="1"/>
</dbReference>
<keyword evidence="7" id="KW-0411">Iron-sulfur</keyword>
<sequence length="416" mass="47698">MKLSDLENTRWTLDHPELGTGPVSIESYRSPEFFSKMRDKVFKKVWIASGKRVDEIPKPGDYFVENVDITNDSIIIVRGLDGVIRGFHNVCRHRGTQVVTQEYGNVKGRFTCIYHGWSYGLDGKNVLVTEKEMFFDPEKMETDLVPVAVDVWKGFIFYNLDPEPQETLLDYLGSEIQDRYGDYPFEQTTVLVSYQASLDTSWPVLRDSQLDGYHLKYLHRRSAPGFMESDDAPSRHAWDFKILGKHGSGSFYGNRANITADLSKVVPIGALAAKVGRTFASDAAAIAPVETWAKGVNPRRSENWFFDYLYIFPNMHFVFLGHNAYIVHKMMPGKAYNKASWNARYFSPPVEAKGLTSRWSAEHMKYSLRDLWREDGNTTLGAQKSIDSGVFKRMYLQDQEVLIRHAEKVLNDMVYF</sequence>
<dbReference type="PANTHER" id="PTHR43756:SF5">
    <property type="entry name" value="CHOLINE MONOOXYGENASE, CHLOROPLASTIC"/>
    <property type="match status" value="1"/>
</dbReference>
<dbReference type="CDD" id="cd03469">
    <property type="entry name" value="Rieske_RO_Alpha_N"/>
    <property type="match status" value="1"/>
</dbReference>
<dbReference type="EMBL" id="QNRQ01000023">
    <property type="protein sequence ID" value="RBP34987.1"/>
    <property type="molecule type" value="Genomic_DNA"/>
</dbReference>
<gene>
    <name evidence="9" type="ORF">DFR37_12315</name>
</gene>
<dbReference type="InterPro" id="IPR036922">
    <property type="entry name" value="Rieske_2Fe-2S_sf"/>
</dbReference>
<dbReference type="InterPro" id="IPR017941">
    <property type="entry name" value="Rieske_2Fe-2S"/>
</dbReference>
<dbReference type="RefSeq" id="WP_170139989.1">
    <property type="nucleotide sequence ID" value="NZ_JACCEU010000021.1"/>
</dbReference>
<dbReference type="PANTHER" id="PTHR43756">
    <property type="entry name" value="CHOLINE MONOOXYGENASE, CHLOROPLASTIC"/>
    <property type="match status" value="1"/>
</dbReference>
<evidence type="ECO:0000256" key="2">
    <source>
        <dbReference type="ARBA" id="ARBA00008751"/>
    </source>
</evidence>
<keyword evidence="5" id="KW-0560">Oxidoreductase</keyword>
<dbReference type="InterPro" id="IPR015879">
    <property type="entry name" value="Ring_hydroxy_dOase_asu_C_dom"/>
</dbReference>
<dbReference type="Gene3D" id="3.90.380.10">
    <property type="entry name" value="Naphthalene 1,2-dioxygenase Alpha Subunit, Chain A, domain 1"/>
    <property type="match status" value="1"/>
</dbReference>
<evidence type="ECO:0000256" key="3">
    <source>
        <dbReference type="ARBA" id="ARBA00022714"/>
    </source>
</evidence>
<evidence type="ECO:0000256" key="1">
    <source>
        <dbReference type="ARBA" id="ARBA00001962"/>
    </source>
</evidence>
<name>A0A366H0G0_9BURK</name>
<evidence type="ECO:0000256" key="4">
    <source>
        <dbReference type="ARBA" id="ARBA00022723"/>
    </source>
</evidence>
<proteinExistence type="inferred from homology"/>
<reference evidence="9 10" key="1">
    <citation type="submission" date="2018-06" db="EMBL/GenBank/DDBJ databases">
        <title>Genomic Encyclopedia of Type Strains, Phase IV (KMG-IV): sequencing the most valuable type-strain genomes for metagenomic binning, comparative biology and taxonomic classification.</title>
        <authorList>
            <person name="Goeker M."/>
        </authorList>
    </citation>
    <scope>NUCLEOTIDE SEQUENCE [LARGE SCALE GENOMIC DNA]</scope>
    <source>
        <strain evidence="9 10">DSM 25520</strain>
    </source>
</reference>
<evidence type="ECO:0000259" key="8">
    <source>
        <dbReference type="PROSITE" id="PS51296"/>
    </source>
</evidence>
<evidence type="ECO:0000256" key="6">
    <source>
        <dbReference type="ARBA" id="ARBA00023004"/>
    </source>
</evidence>
<keyword evidence="3" id="KW-0001">2Fe-2S</keyword>
<protein>
    <submittedName>
        <fullName evidence="9">Rieske-like 2Fe-2S protein</fullName>
    </submittedName>
</protein>
<dbReference type="Proteomes" id="UP000253628">
    <property type="component" value="Unassembled WGS sequence"/>
</dbReference>
<dbReference type="AlphaFoldDB" id="A0A366H0G0"/>
<dbReference type="Pfam" id="PF00355">
    <property type="entry name" value="Rieske"/>
    <property type="match status" value="1"/>
</dbReference>
<evidence type="ECO:0000256" key="7">
    <source>
        <dbReference type="ARBA" id="ARBA00023014"/>
    </source>
</evidence>
<keyword evidence="4" id="KW-0479">Metal-binding</keyword>
<comment type="similarity">
    <text evidence="2">Belongs to the bacterial ring-hydroxylating dioxygenase alpha subunit family.</text>
</comment>
<evidence type="ECO:0000256" key="5">
    <source>
        <dbReference type="ARBA" id="ARBA00023002"/>
    </source>
</evidence>